<reference evidence="6 7" key="1">
    <citation type="submission" date="2024-07" db="EMBL/GenBank/DDBJ databases">
        <title>Chromosome-level genome assembly of the water stick insect Ranatra chinensis (Heteroptera: Nepidae).</title>
        <authorList>
            <person name="Liu X."/>
        </authorList>
    </citation>
    <scope>NUCLEOTIDE SEQUENCE [LARGE SCALE GENOMIC DNA]</scope>
    <source>
        <strain evidence="6">Cailab_2021Rc</strain>
        <tissue evidence="6">Muscle</tissue>
    </source>
</reference>
<evidence type="ECO:0000256" key="2">
    <source>
        <dbReference type="ARBA" id="ARBA00023242"/>
    </source>
</evidence>
<feature type="compositionally biased region" description="Polar residues" evidence="4">
    <location>
        <begin position="12"/>
        <end position="31"/>
    </location>
</feature>
<keyword evidence="2" id="KW-0539">Nucleus</keyword>
<keyword evidence="3" id="KW-0175">Coiled coil</keyword>
<feature type="coiled-coil region" evidence="3">
    <location>
        <begin position="1139"/>
        <end position="1166"/>
    </location>
</feature>
<dbReference type="PROSITE" id="PS51916">
    <property type="entry name" value="DEUBAD"/>
    <property type="match status" value="1"/>
</dbReference>
<dbReference type="Proteomes" id="UP001558652">
    <property type="component" value="Unassembled WGS sequence"/>
</dbReference>
<evidence type="ECO:0000256" key="3">
    <source>
        <dbReference type="SAM" id="Coils"/>
    </source>
</evidence>
<dbReference type="PANTHER" id="PTHR13052:SF3">
    <property type="entry name" value="NUCLEAR FACTOR RELATED TO KAPPA-B-BINDING PROTEIN"/>
    <property type="match status" value="1"/>
</dbReference>
<evidence type="ECO:0000313" key="7">
    <source>
        <dbReference type="Proteomes" id="UP001558652"/>
    </source>
</evidence>
<feature type="region of interest" description="Disordered" evidence="4">
    <location>
        <begin position="854"/>
        <end position="892"/>
    </location>
</feature>
<evidence type="ECO:0000256" key="1">
    <source>
        <dbReference type="ARBA" id="ARBA00004123"/>
    </source>
</evidence>
<feature type="region of interest" description="Disordered" evidence="4">
    <location>
        <begin position="208"/>
        <end position="232"/>
    </location>
</feature>
<gene>
    <name evidence="6" type="ORF">AAG570_008808</name>
</gene>
<feature type="region of interest" description="Disordered" evidence="4">
    <location>
        <begin position="1"/>
        <end position="31"/>
    </location>
</feature>
<evidence type="ECO:0000256" key="4">
    <source>
        <dbReference type="SAM" id="MobiDB-lite"/>
    </source>
</evidence>
<proteinExistence type="predicted"/>
<feature type="compositionally biased region" description="Polar residues" evidence="4">
    <location>
        <begin position="880"/>
        <end position="892"/>
    </location>
</feature>
<keyword evidence="7" id="KW-1185">Reference proteome</keyword>
<dbReference type="PANTHER" id="PTHR13052">
    <property type="entry name" value="NFRKB-RELATED"/>
    <property type="match status" value="1"/>
</dbReference>
<dbReference type="Gene3D" id="1.10.10.2430">
    <property type="entry name" value="NFRKB winged helix-like domain"/>
    <property type="match status" value="1"/>
</dbReference>
<organism evidence="6 7">
    <name type="scientific">Ranatra chinensis</name>
    <dbReference type="NCBI Taxonomy" id="642074"/>
    <lineage>
        <taxon>Eukaryota</taxon>
        <taxon>Metazoa</taxon>
        <taxon>Ecdysozoa</taxon>
        <taxon>Arthropoda</taxon>
        <taxon>Hexapoda</taxon>
        <taxon>Insecta</taxon>
        <taxon>Pterygota</taxon>
        <taxon>Neoptera</taxon>
        <taxon>Paraneoptera</taxon>
        <taxon>Hemiptera</taxon>
        <taxon>Heteroptera</taxon>
        <taxon>Panheteroptera</taxon>
        <taxon>Nepomorpha</taxon>
        <taxon>Nepidae</taxon>
        <taxon>Ranatrinae</taxon>
        <taxon>Ranatra</taxon>
    </lineage>
</organism>
<evidence type="ECO:0000259" key="5">
    <source>
        <dbReference type="PROSITE" id="PS51916"/>
    </source>
</evidence>
<dbReference type="InterPro" id="IPR025220">
    <property type="entry name" value="NFRKB_WH_1"/>
</dbReference>
<dbReference type="InterPro" id="IPR024867">
    <property type="entry name" value="NFRKB"/>
</dbReference>
<evidence type="ECO:0000313" key="6">
    <source>
        <dbReference type="EMBL" id="KAL1138746.1"/>
    </source>
</evidence>
<dbReference type="InterPro" id="IPR038106">
    <property type="entry name" value="NFRKB_winged_sf"/>
</dbReference>
<feature type="compositionally biased region" description="Basic residues" evidence="4">
    <location>
        <begin position="856"/>
        <end position="866"/>
    </location>
</feature>
<dbReference type="EMBL" id="JBFDAA010000003">
    <property type="protein sequence ID" value="KAL1138746.1"/>
    <property type="molecule type" value="Genomic_DNA"/>
</dbReference>
<sequence length="1301" mass="146122">MEAGVMDMWGESWSTSDSEETGSSFSEDSNSSLRMEAVRVGGESLLLPQGLCDRPDVFRELLSLDTWNGFSEEQKEHLKNFLPTFPEQDSEEKDKTLEMLFARENIRFGNPLTEFHQQLQAAYFRPDVSKIRALLRKAQYKDYKRSERWRYFDLVKSVLASRQRLVDAVVNGEKPKVVTQLPKKPRKGHAQNIKMRYFQELALIREEVGESSQSSEDENYPEGQPINLGKKTKRNTYLTEQIEDGCLPVLGTLSTGPLPWDQGRFQQNNPYASQEQSYNQMLVAHSKRRAKREDHPGLNTDGITLHSIAQRCKFVKKGTTTIKPVIQKKSKIKVPHIPSVSSPVLEDFEMDDSSTSEETISAMLGLKHDTEEEGERVDIEGVDDMPSMPVVIRTGLNSNSQMPSPKSSKCGTPVMPRRIKVESAETQTKRPSCESVENNLKKPKIEPITVQKKTRIEPVDIHVRKIKSEPVVDVPIKKVKLEPVEPPIPNIKIEAIDSSQVESMFPVTLGFASNRILTPATLSDLDGIDMMDLPVDFDESSAMSLDDLKPRPELMQETHSCFFALIRDILTSTPDHRIEMRELESRVKAWANSPIGPINHWYTPHLESQLMSAVHFLAGDSLEILPDDYVPYMEYKPTCGAYQWIGAGRDSDHRLVMLCSVWLERGADRTCSTATIVTATATPFETPIPLPRGPAVQPTSQRDRELFRIQEKQRYEQPTRAYVYNVGGVESTVGPIRCVQTANSTKARGHSLLVDDRPKHVTILELVRDAVARLPNAQGTRADIVTLLKDSQYLLENPPEAVLSSVVSGALDRLHYEHDPSVKYDPKRKTWVHLHKGRSVEEFERLHALGADIRISRPKPVRKTSKPKKETQSKEDASATAVTTSESGTEPSVVTIRTASIQDSGGTPLVVQARPAQPPKSVTIPARKVIAEGVKSILGKGRAVKLLQRVQQQPSTSVQQQQQIQQQVVKCTPELQKTIATSIVPTRTIIQEATISVPTSQPTVVKKIPQSVTISTEQVQKQGTKSIVKVITTSQPSAINSVQRPTQVTQQQVLQIKQQILADQKLLQKHGTATTGGQPQQQLIVMKQATAGSGSAPQQMIVINQQQVVVDPQLTVKQQKQLQQLLSKQQLETQGSVTIQFQQQQLQQLILAKQQQQQQQSQATQQTQQQMIVVKQQSPDGTKQQHQPLQQMILLKQQGQQQGQTETHQITQQQLQQMLLLKQSQQQQQQSQQQSQQQQQQTTAQAQQQQQMIIQKGQPQQITIAQLQQLQQQQQQQRNSATTSLLTHPRVVTHGIALFKI</sequence>
<accession>A0ABD0YS36</accession>
<feature type="domain" description="DEUBAD" evidence="5">
    <location>
        <begin position="48"/>
        <end position="164"/>
    </location>
</feature>
<dbReference type="Pfam" id="PF25793">
    <property type="entry name" value="WHD_2nd_NFRKB"/>
    <property type="match status" value="1"/>
</dbReference>
<comment type="caution">
    <text evidence="6">The sequence shown here is derived from an EMBL/GenBank/DDBJ whole genome shotgun (WGS) entry which is preliminary data.</text>
</comment>
<dbReference type="InterPro" id="IPR044867">
    <property type="entry name" value="DEUBAD_dom"/>
</dbReference>
<protein>
    <recommendedName>
        <fullName evidence="5">DEUBAD domain-containing protein</fullName>
    </recommendedName>
</protein>
<comment type="subcellular location">
    <subcellularLocation>
        <location evidence="1">Nucleus</location>
    </subcellularLocation>
</comment>
<feature type="compositionally biased region" description="Basic and acidic residues" evidence="4">
    <location>
        <begin position="867"/>
        <end position="877"/>
    </location>
</feature>
<name>A0ABD0YS36_9HEMI</name>
<dbReference type="GO" id="GO:0005634">
    <property type="term" value="C:nucleus"/>
    <property type="evidence" value="ECO:0007669"/>
    <property type="project" value="UniProtKB-SubCell"/>
</dbReference>
<dbReference type="InterPro" id="IPR057748">
    <property type="entry name" value="NFRKB_WH_2"/>
</dbReference>
<dbReference type="Pfam" id="PF14465">
    <property type="entry name" value="WHD_1st_NFRKB"/>
    <property type="match status" value="1"/>
</dbReference>
<dbReference type="CDD" id="cd21865">
    <property type="entry name" value="DEUBAD_NFRKB"/>
    <property type="match status" value="1"/>
</dbReference>